<gene>
    <name evidence="4" type="ORF">DW099_00730</name>
</gene>
<keyword evidence="1 2" id="KW-0238">DNA-binding</keyword>
<keyword evidence="5" id="KW-1185">Reference proteome</keyword>
<proteinExistence type="predicted"/>
<evidence type="ECO:0000313" key="5">
    <source>
        <dbReference type="Proteomes" id="UP000284841"/>
    </source>
</evidence>
<name>A0A415E5Y8_9FIRM</name>
<dbReference type="SUPFAM" id="SSF46689">
    <property type="entry name" value="Homeodomain-like"/>
    <property type="match status" value="1"/>
</dbReference>
<dbReference type="GeneID" id="83004762"/>
<feature type="domain" description="HTH tetR-type" evidence="3">
    <location>
        <begin position="7"/>
        <end position="67"/>
    </location>
</feature>
<dbReference type="PANTHER" id="PTHR43479">
    <property type="entry name" value="ACREF/ENVCD OPERON REPRESSOR-RELATED"/>
    <property type="match status" value="1"/>
</dbReference>
<accession>A0A415E5Y8</accession>
<evidence type="ECO:0000256" key="2">
    <source>
        <dbReference type="PROSITE-ProRule" id="PRU00335"/>
    </source>
</evidence>
<dbReference type="InterPro" id="IPR050624">
    <property type="entry name" value="HTH-type_Tx_Regulator"/>
</dbReference>
<dbReference type="RefSeq" id="WP_067538689.1">
    <property type="nucleotide sequence ID" value="NZ_AP025567.1"/>
</dbReference>
<evidence type="ECO:0000256" key="1">
    <source>
        <dbReference type="ARBA" id="ARBA00023125"/>
    </source>
</evidence>
<dbReference type="Gene3D" id="1.10.357.10">
    <property type="entry name" value="Tetracycline Repressor, domain 2"/>
    <property type="match status" value="1"/>
</dbReference>
<protein>
    <submittedName>
        <fullName evidence="4">TetR/AcrR family transcriptional regulator</fullName>
    </submittedName>
</protein>
<comment type="caution">
    <text evidence="4">The sequence shown here is derived from an EMBL/GenBank/DDBJ whole genome shotgun (WGS) entry which is preliminary data.</text>
</comment>
<evidence type="ECO:0000259" key="3">
    <source>
        <dbReference type="PROSITE" id="PS50977"/>
    </source>
</evidence>
<dbReference type="PRINTS" id="PR00455">
    <property type="entry name" value="HTHTETR"/>
</dbReference>
<dbReference type="OrthoDB" id="1771211at2"/>
<organism evidence="4 5">
    <name type="scientific">Emergencia timonensis</name>
    <dbReference type="NCBI Taxonomy" id="1776384"/>
    <lineage>
        <taxon>Bacteria</taxon>
        <taxon>Bacillati</taxon>
        <taxon>Bacillota</taxon>
        <taxon>Clostridia</taxon>
        <taxon>Peptostreptococcales</taxon>
        <taxon>Anaerovoracaceae</taxon>
        <taxon>Emergencia</taxon>
    </lineage>
</organism>
<dbReference type="AlphaFoldDB" id="A0A415E5Y8"/>
<dbReference type="Pfam" id="PF00440">
    <property type="entry name" value="TetR_N"/>
    <property type="match status" value="1"/>
</dbReference>
<dbReference type="PANTHER" id="PTHR43479:SF11">
    <property type="entry name" value="ACREF_ENVCD OPERON REPRESSOR-RELATED"/>
    <property type="match status" value="1"/>
</dbReference>
<sequence>MEIKEENKTRKWIIDALFALLKRRDYRDITINQIVNQAGLGRRTFYRYFKSKDEVMEYTTKLLMNDFAAKIIANSADTLETVARSYFEFWEGYIDILLLLNKAHLLYFVEDHLLSLIYEAALKSGHVSAEISKEILEKQYEQYQYEFAFKLAGFWKVTILWCSESPRKRPEEMSKIISAILK</sequence>
<dbReference type="GO" id="GO:0003677">
    <property type="term" value="F:DNA binding"/>
    <property type="evidence" value="ECO:0007669"/>
    <property type="project" value="UniProtKB-UniRule"/>
</dbReference>
<evidence type="ECO:0000313" key="4">
    <source>
        <dbReference type="EMBL" id="RHJ89134.1"/>
    </source>
</evidence>
<dbReference type="Proteomes" id="UP000284841">
    <property type="component" value="Unassembled WGS sequence"/>
</dbReference>
<dbReference type="EMBL" id="QRMS01000001">
    <property type="protein sequence ID" value="RHJ89134.1"/>
    <property type="molecule type" value="Genomic_DNA"/>
</dbReference>
<feature type="DNA-binding region" description="H-T-H motif" evidence="2">
    <location>
        <begin position="30"/>
        <end position="49"/>
    </location>
</feature>
<dbReference type="STRING" id="1776384.GCA_900086585_02423"/>
<dbReference type="InterPro" id="IPR009057">
    <property type="entry name" value="Homeodomain-like_sf"/>
</dbReference>
<reference evidence="4 5" key="1">
    <citation type="submission" date="2018-08" db="EMBL/GenBank/DDBJ databases">
        <title>A genome reference for cultivated species of the human gut microbiota.</title>
        <authorList>
            <person name="Zou Y."/>
            <person name="Xue W."/>
            <person name="Luo G."/>
        </authorList>
    </citation>
    <scope>NUCLEOTIDE SEQUENCE [LARGE SCALE GENOMIC DNA]</scope>
    <source>
        <strain evidence="4 5">AM07-24</strain>
    </source>
</reference>
<dbReference type="InterPro" id="IPR001647">
    <property type="entry name" value="HTH_TetR"/>
</dbReference>
<dbReference type="PROSITE" id="PS50977">
    <property type="entry name" value="HTH_TETR_2"/>
    <property type="match status" value="1"/>
</dbReference>